<accession>A0A9P7J5M9</accession>
<comment type="caution">
    <text evidence="1">The sequence shown here is derived from an EMBL/GenBank/DDBJ whole genome shotgun (WGS) entry which is preliminary data.</text>
</comment>
<gene>
    <name evidence="1" type="ORF">HD556DRAFT_1437583</name>
</gene>
<dbReference type="AlphaFoldDB" id="A0A9P7J5M9"/>
<reference evidence="1" key="1">
    <citation type="journal article" date="2020" name="New Phytol.">
        <title>Comparative genomics reveals dynamic genome evolution in host specialist ectomycorrhizal fungi.</title>
        <authorList>
            <person name="Lofgren L.A."/>
            <person name="Nguyen N.H."/>
            <person name="Vilgalys R."/>
            <person name="Ruytinx J."/>
            <person name="Liao H.L."/>
            <person name="Branco S."/>
            <person name="Kuo A."/>
            <person name="LaButti K."/>
            <person name="Lipzen A."/>
            <person name="Andreopoulos W."/>
            <person name="Pangilinan J."/>
            <person name="Riley R."/>
            <person name="Hundley H."/>
            <person name="Na H."/>
            <person name="Barry K."/>
            <person name="Grigoriev I.V."/>
            <person name="Stajich J.E."/>
            <person name="Kennedy P.G."/>
        </authorList>
    </citation>
    <scope>NUCLEOTIDE SEQUENCE</scope>
    <source>
        <strain evidence="1">S12</strain>
    </source>
</reference>
<dbReference type="Proteomes" id="UP000719766">
    <property type="component" value="Unassembled WGS sequence"/>
</dbReference>
<proteinExistence type="predicted"/>
<dbReference type="GeneID" id="64599483"/>
<organism evidence="1 2">
    <name type="scientific">Suillus plorans</name>
    <dbReference type="NCBI Taxonomy" id="116603"/>
    <lineage>
        <taxon>Eukaryota</taxon>
        <taxon>Fungi</taxon>
        <taxon>Dikarya</taxon>
        <taxon>Basidiomycota</taxon>
        <taxon>Agaricomycotina</taxon>
        <taxon>Agaricomycetes</taxon>
        <taxon>Agaricomycetidae</taxon>
        <taxon>Boletales</taxon>
        <taxon>Suillineae</taxon>
        <taxon>Suillaceae</taxon>
        <taxon>Suillus</taxon>
    </lineage>
</organism>
<evidence type="ECO:0000313" key="1">
    <source>
        <dbReference type="EMBL" id="KAG1803846.1"/>
    </source>
</evidence>
<dbReference type="EMBL" id="JABBWE010000004">
    <property type="protein sequence ID" value="KAG1803846.1"/>
    <property type="molecule type" value="Genomic_DNA"/>
</dbReference>
<dbReference type="RefSeq" id="XP_041166192.1">
    <property type="nucleotide sequence ID" value="XM_041305719.1"/>
</dbReference>
<protein>
    <submittedName>
        <fullName evidence="1">Uncharacterized protein</fullName>
    </submittedName>
</protein>
<keyword evidence="2" id="KW-1185">Reference proteome</keyword>
<evidence type="ECO:0000313" key="2">
    <source>
        <dbReference type="Proteomes" id="UP000719766"/>
    </source>
</evidence>
<name>A0A9P7J5M9_9AGAM</name>
<sequence length="79" mass="9200">MIFFEHDGMYCCALDHWDFNHHLLTTFKPTSDAAPRLRRLPMEHITSFFGFLLGDPLDHAGVAIMHNFAVHFSRIKLSR</sequence>